<feature type="region of interest" description="Disordered" evidence="3">
    <location>
        <begin position="113"/>
        <end position="132"/>
    </location>
</feature>
<dbReference type="Pfam" id="PF00756">
    <property type="entry name" value="Esterase"/>
    <property type="match status" value="1"/>
</dbReference>
<evidence type="ECO:0000313" key="4">
    <source>
        <dbReference type="EMBL" id="MBB4630912.1"/>
    </source>
</evidence>
<dbReference type="RefSeq" id="WP_184064671.1">
    <property type="nucleotide sequence ID" value="NZ_JACHNZ010000004.1"/>
</dbReference>
<dbReference type="GO" id="GO:0016788">
    <property type="term" value="F:hydrolase activity, acting on ester bonds"/>
    <property type="evidence" value="ECO:0007669"/>
    <property type="project" value="TreeGrafter"/>
</dbReference>
<evidence type="ECO:0000256" key="2">
    <source>
        <dbReference type="ARBA" id="ARBA00022801"/>
    </source>
</evidence>
<dbReference type="EMBL" id="JACHNZ010000004">
    <property type="protein sequence ID" value="MBB4630912.1"/>
    <property type="molecule type" value="Genomic_DNA"/>
</dbReference>
<gene>
    <name evidence="4" type="ORF">GGQ98_000517</name>
</gene>
<dbReference type="PANTHER" id="PTHR40841:SF2">
    <property type="entry name" value="SIDEROPHORE-DEGRADING ESTERASE (EUROFUNG)"/>
    <property type="match status" value="1"/>
</dbReference>
<comment type="similarity">
    <text evidence="1">Belongs to the esterase D family.</text>
</comment>
<dbReference type="InterPro" id="IPR000801">
    <property type="entry name" value="Esterase-like"/>
</dbReference>
<evidence type="ECO:0000256" key="1">
    <source>
        <dbReference type="ARBA" id="ARBA00005622"/>
    </source>
</evidence>
<accession>A0A7W7AYX9</accession>
<feature type="compositionally biased region" description="Basic and acidic residues" evidence="3">
    <location>
        <begin position="339"/>
        <end position="348"/>
    </location>
</feature>
<dbReference type="PANTHER" id="PTHR40841">
    <property type="entry name" value="SIDEROPHORE TRIACETYLFUSARININE C ESTERASE"/>
    <property type="match status" value="1"/>
</dbReference>
<dbReference type="Gene3D" id="3.40.50.1820">
    <property type="entry name" value="alpha/beta hydrolase"/>
    <property type="match status" value="1"/>
</dbReference>
<protein>
    <submittedName>
        <fullName evidence="4">Putative alpha/beta superfamily hydrolase</fullName>
    </submittedName>
</protein>
<dbReference type="InterPro" id="IPR052558">
    <property type="entry name" value="Siderophore_Hydrolase_D"/>
</dbReference>
<organism evidence="4 5">
    <name type="scientific">Sphingosinicella soli</name>
    <dbReference type="NCBI Taxonomy" id="333708"/>
    <lineage>
        <taxon>Bacteria</taxon>
        <taxon>Pseudomonadati</taxon>
        <taxon>Pseudomonadota</taxon>
        <taxon>Alphaproteobacteria</taxon>
        <taxon>Sphingomonadales</taxon>
        <taxon>Sphingosinicellaceae</taxon>
        <taxon>Sphingosinicella</taxon>
    </lineage>
</organism>
<evidence type="ECO:0000313" key="5">
    <source>
        <dbReference type="Proteomes" id="UP000566324"/>
    </source>
</evidence>
<dbReference type="Proteomes" id="UP000566324">
    <property type="component" value="Unassembled WGS sequence"/>
</dbReference>
<keyword evidence="2 4" id="KW-0378">Hydrolase</keyword>
<dbReference type="SUPFAM" id="SSF53474">
    <property type="entry name" value="alpha/beta-Hydrolases"/>
    <property type="match status" value="1"/>
</dbReference>
<keyword evidence="5" id="KW-1185">Reference proteome</keyword>
<evidence type="ECO:0000256" key="3">
    <source>
        <dbReference type="SAM" id="MobiDB-lite"/>
    </source>
</evidence>
<dbReference type="InterPro" id="IPR029058">
    <property type="entry name" value="AB_hydrolase_fold"/>
</dbReference>
<dbReference type="AlphaFoldDB" id="A0A7W7AYX9"/>
<proteinExistence type="inferred from homology"/>
<reference evidence="4 5" key="1">
    <citation type="submission" date="2020-08" db="EMBL/GenBank/DDBJ databases">
        <title>Genomic Encyclopedia of Type Strains, Phase IV (KMG-IV): sequencing the most valuable type-strain genomes for metagenomic binning, comparative biology and taxonomic classification.</title>
        <authorList>
            <person name="Goeker M."/>
        </authorList>
    </citation>
    <scope>NUCLEOTIDE SEQUENCE [LARGE SCALE GENOMIC DNA]</scope>
    <source>
        <strain evidence="4 5">DSM 17328</strain>
    </source>
</reference>
<comment type="caution">
    <text evidence="4">The sequence shown here is derived from an EMBL/GenBank/DDBJ whole genome shotgun (WGS) entry which is preliminary data.</text>
</comment>
<feature type="region of interest" description="Disordered" evidence="3">
    <location>
        <begin position="324"/>
        <end position="348"/>
    </location>
</feature>
<name>A0A7W7AYX9_9SPHN</name>
<sequence length="348" mass="38626">MLPIPDEGPPDCTIMSGLWNSSYFEMTALSNAEQYRIFIGGPNPSFFAGDAEQDARCPVILVLDAKLNFALVHAQVQIMNSLGQLPPAYVVGIGYAGDESFFEKDAIRRQADLTPSRGGEREAQTGTNNRASGVGHGGANAFLAFLECELLPRLQATYPIMQDDRTIVGHSLGGLFSSWVLFHRPQLFNRYVVVSPSWWWNEYEIWRWEAAYAAVHADLSARVFVTFGGLETATNHRKTVERAMNVADGELKKTLADALVQSDQHGWAKGVELIPEFLEIITQRHYPGLDLTTLMLPDENHESIPGAAFSRGLRAVFGSWKSAPTVHGDSHRALRRRRDGADADARRR</sequence>